<dbReference type="PANTHER" id="PTHR11717">
    <property type="entry name" value="LOW MOLECULAR WEIGHT PROTEIN TYROSINE PHOSPHATASE"/>
    <property type="match status" value="1"/>
</dbReference>
<dbReference type="AlphaFoldDB" id="A0A9D1UA20"/>
<reference evidence="8" key="2">
    <citation type="submission" date="2021-04" db="EMBL/GenBank/DDBJ databases">
        <authorList>
            <person name="Gilroy R."/>
        </authorList>
    </citation>
    <scope>NUCLEOTIDE SEQUENCE</scope>
    <source>
        <strain evidence="8">CHK195-6426</strain>
    </source>
</reference>
<dbReference type="InterPro" id="IPR036196">
    <property type="entry name" value="Ptyr_pPase_sf"/>
</dbReference>
<dbReference type="PANTHER" id="PTHR11717:SF7">
    <property type="entry name" value="LOW MOLECULAR WEIGHT PHOSPHOTYROSINE PROTEIN PHOSPHATASE"/>
    <property type="match status" value="1"/>
</dbReference>
<evidence type="ECO:0000313" key="8">
    <source>
        <dbReference type="EMBL" id="HIW80112.1"/>
    </source>
</evidence>
<name>A0A9D1UA20_9FIRM</name>
<dbReference type="InterPro" id="IPR023485">
    <property type="entry name" value="Ptyr_pPase"/>
</dbReference>
<organism evidence="8 9">
    <name type="scientific">Candidatus Acetatifactor stercoripullorum</name>
    <dbReference type="NCBI Taxonomy" id="2838414"/>
    <lineage>
        <taxon>Bacteria</taxon>
        <taxon>Bacillati</taxon>
        <taxon>Bacillota</taxon>
        <taxon>Clostridia</taxon>
        <taxon>Lachnospirales</taxon>
        <taxon>Lachnospiraceae</taxon>
        <taxon>Acetatifactor</taxon>
    </lineage>
</organism>
<evidence type="ECO:0000256" key="5">
    <source>
        <dbReference type="ARBA" id="ARBA00051722"/>
    </source>
</evidence>
<keyword evidence="3" id="KW-0378">Hydrolase</keyword>
<dbReference type="Gene3D" id="3.40.50.2300">
    <property type="match status" value="1"/>
</dbReference>
<dbReference type="PRINTS" id="PR00719">
    <property type="entry name" value="LMWPTPASE"/>
</dbReference>
<dbReference type="EC" id="3.1.3.48" evidence="2"/>
<sequence>MIKILFICHGNICRSPMAEFVMKDLVSQAGLSHEFHIASAATSTEEIWNGVGNPVYPPARKELVRHGISCEGKRAVQLTRADYEKYDYLIGMDSANIRNMLRILGGDPEKKVHKLLTFAGSDRDIADPWYTGNFSDTYADVEAGCKGLLDSLTIK</sequence>
<feature type="domain" description="Phosphotyrosine protein phosphatase I" evidence="7">
    <location>
        <begin position="2"/>
        <end position="151"/>
    </location>
</feature>
<protein>
    <recommendedName>
        <fullName evidence="2">protein-tyrosine-phosphatase</fullName>
        <ecNumber evidence="2">3.1.3.48</ecNumber>
    </recommendedName>
</protein>
<dbReference type="Proteomes" id="UP000824265">
    <property type="component" value="Unassembled WGS sequence"/>
</dbReference>
<feature type="active site" description="Nucleophile" evidence="6">
    <location>
        <position position="8"/>
    </location>
</feature>
<dbReference type="Pfam" id="PF01451">
    <property type="entry name" value="LMWPc"/>
    <property type="match status" value="1"/>
</dbReference>
<feature type="active site" evidence="6">
    <location>
        <position position="14"/>
    </location>
</feature>
<evidence type="ECO:0000256" key="3">
    <source>
        <dbReference type="ARBA" id="ARBA00022801"/>
    </source>
</evidence>
<accession>A0A9D1UA20</accession>
<evidence type="ECO:0000256" key="6">
    <source>
        <dbReference type="PIRSR" id="PIRSR617867-1"/>
    </source>
</evidence>
<comment type="caution">
    <text evidence="8">The sequence shown here is derived from an EMBL/GenBank/DDBJ whole genome shotgun (WGS) entry which is preliminary data.</text>
</comment>
<dbReference type="SUPFAM" id="SSF52788">
    <property type="entry name" value="Phosphotyrosine protein phosphatases I"/>
    <property type="match status" value="1"/>
</dbReference>
<evidence type="ECO:0000256" key="2">
    <source>
        <dbReference type="ARBA" id="ARBA00013064"/>
    </source>
</evidence>
<dbReference type="CDD" id="cd16343">
    <property type="entry name" value="LMWPTP"/>
    <property type="match status" value="1"/>
</dbReference>
<gene>
    <name evidence="8" type="ORF">H9742_01060</name>
</gene>
<evidence type="ECO:0000256" key="4">
    <source>
        <dbReference type="ARBA" id="ARBA00022912"/>
    </source>
</evidence>
<evidence type="ECO:0000256" key="1">
    <source>
        <dbReference type="ARBA" id="ARBA00011063"/>
    </source>
</evidence>
<comment type="catalytic activity">
    <reaction evidence="5">
        <text>O-phospho-L-tyrosyl-[protein] + H2O = L-tyrosyl-[protein] + phosphate</text>
        <dbReference type="Rhea" id="RHEA:10684"/>
        <dbReference type="Rhea" id="RHEA-COMP:10136"/>
        <dbReference type="Rhea" id="RHEA-COMP:20101"/>
        <dbReference type="ChEBI" id="CHEBI:15377"/>
        <dbReference type="ChEBI" id="CHEBI:43474"/>
        <dbReference type="ChEBI" id="CHEBI:46858"/>
        <dbReference type="ChEBI" id="CHEBI:61978"/>
        <dbReference type="EC" id="3.1.3.48"/>
    </reaction>
</comment>
<evidence type="ECO:0000313" key="9">
    <source>
        <dbReference type="Proteomes" id="UP000824265"/>
    </source>
</evidence>
<evidence type="ECO:0000259" key="7">
    <source>
        <dbReference type="SMART" id="SM00226"/>
    </source>
</evidence>
<comment type="similarity">
    <text evidence="1">Belongs to the low molecular weight phosphotyrosine protein phosphatase family.</text>
</comment>
<dbReference type="InterPro" id="IPR050438">
    <property type="entry name" value="LMW_PTPase"/>
</dbReference>
<dbReference type="InterPro" id="IPR017867">
    <property type="entry name" value="Tyr_phospatase_low_mol_wt"/>
</dbReference>
<dbReference type="GO" id="GO:0004725">
    <property type="term" value="F:protein tyrosine phosphatase activity"/>
    <property type="evidence" value="ECO:0007669"/>
    <property type="project" value="UniProtKB-EC"/>
</dbReference>
<reference evidence="8" key="1">
    <citation type="journal article" date="2021" name="PeerJ">
        <title>Extensive microbial diversity within the chicken gut microbiome revealed by metagenomics and culture.</title>
        <authorList>
            <person name="Gilroy R."/>
            <person name="Ravi A."/>
            <person name="Getino M."/>
            <person name="Pursley I."/>
            <person name="Horton D.L."/>
            <person name="Alikhan N.F."/>
            <person name="Baker D."/>
            <person name="Gharbi K."/>
            <person name="Hall N."/>
            <person name="Watson M."/>
            <person name="Adriaenssens E.M."/>
            <person name="Foster-Nyarko E."/>
            <person name="Jarju S."/>
            <person name="Secka A."/>
            <person name="Antonio M."/>
            <person name="Oren A."/>
            <person name="Chaudhuri R.R."/>
            <person name="La Ragione R."/>
            <person name="Hildebrand F."/>
            <person name="Pallen M.J."/>
        </authorList>
    </citation>
    <scope>NUCLEOTIDE SEQUENCE</scope>
    <source>
        <strain evidence="8">CHK195-6426</strain>
    </source>
</reference>
<dbReference type="SMART" id="SM00226">
    <property type="entry name" value="LMWPc"/>
    <property type="match status" value="1"/>
</dbReference>
<feature type="active site" description="Proton donor" evidence="6">
    <location>
        <position position="127"/>
    </location>
</feature>
<proteinExistence type="inferred from homology"/>
<dbReference type="EMBL" id="DXGH01000006">
    <property type="protein sequence ID" value="HIW80112.1"/>
    <property type="molecule type" value="Genomic_DNA"/>
</dbReference>
<keyword evidence="4" id="KW-0904">Protein phosphatase</keyword>